<name>A0ABN0Y6F0_9CAUL</name>
<dbReference type="Gene3D" id="1.10.357.10">
    <property type="entry name" value="Tetracycline Repressor, domain 2"/>
    <property type="match status" value="1"/>
</dbReference>
<dbReference type="RefSeq" id="WP_208380500.1">
    <property type="nucleotide sequence ID" value="NZ_BAAAEJ010000003.1"/>
</dbReference>
<evidence type="ECO:0000256" key="4">
    <source>
        <dbReference type="PROSITE-ProRule" id="PRU00335"/>
    </source>
</evidence>
<evidence type="ECO:0000259" key="5">
    <source>
        <dbReference type="PROSITE" id="PS50977"/>
    </source>
</evidence>
<dbReference type="Proteomes" id="UP001500791">
    <property type="component" value="Unassembled WGS sequence"/>
</dbReference>
<dbReference type="PROSITE" id="PS50977">
    <property type="entry name" value="HTH_TETR_2"/>
    <property type="match status" value="1"/>
</dbReference>
<feature type="domain" description="HTH tetR-type" evidence="5">
    <location>
        <begin position="14"/>
        <end position="74"/>
    </location>
</feature>
<evidence type="ECO:0000313" key="7">
    <source>
        <dbReference type="Proteomes" id="UP001500791"/>
    </source>
</evidence>
<accession>A0ABN0Y6F0</accession>
<dbReference type="InterPro" id="IPR011075">
    <property type="entry name" value="TetR_C"/>
</dbReference>
<dbReference type="Pfam" id="PF14514">
    <property type="entry name" value="TetR_C_9"/>
    <property type="match status" value="1"/>
</dbReference>
<feature type="DNA-binding region" description="H-T-H motif" evidence="4">
    <location>
        <begin position="37"/>
        <end position="56"/>
    </location>
</feature>
<dbReference type="PANTHER" id="PTHR30328">
    <property type="entry name" value="TRANSCRIPTIONAL REPRESSOR"/>
    <property type="match status" value="1"/>
</dbReference>
<keyword evidence="2 4" id="KW-0238">DNA-binding</keyword>
<sequence length="211" mass="23785">MARPSRKNMDADTPSARDQLLDATGALMTEQRTIDISLAEIAERSGLNSALVKYYFGSKNGLLVALLRKVLGPRMAELEPLVHAPMAPNEKLRIHINGVVNTYFKYPYVNRLMHYLMTEAGQEYGKIIAEEFARPLVDTQSAILKEGQSKGLFLETDPLMFYFHLVGACDYLFFGRATLDHVFGVQEVTQDLKRRYVDHIYQTLTKGLAPA</sequence>
<gene>
    <name evidence="6" type="ORF">GCM10009093_09810</name>
</gene>
<dbReference type="EMBL" id="BAAAEJ010000003">
    <property type="protein sequence ID" value="GAA0384938.1"/>
    <property type="molecule type" value="Genomic_DNA"/>
</dbReference>
<dbReference type="InterPro" id="IPR036271">
    <property type="entry name" value="Tet_transcr_reg_TetR-rel_C_sf"/>
</dbReference>
<comment type="caution">
    <text evidence="6">The sequence shown here is derived from an EMBL/GenBank/DDBJ whole genome shotgun (WGS) entry which is preliminary data.</text>
</comment>
<keyword evidence="7" id="KW-1185">Reference proteome</keyword>
<evidence type="ECO:0000256" key="1">
    <source>
        <dbReference type="ARBA" id="ARBA00023015"/>
    </source>
</evidence>
<proteinExistence type="predicted"/>
<dbReference type="SUPFAM" id="SSF48498">
    <property type="entry name" value="Tetracyclin repressor-like, C-terminal domain"/>
    <property type="match status" value="1"/>
</dbReference>
<dbReference type="Pfam" id="PF00440">
    <property type="entry name" value="TetR_N"/>
    <property type="match status" value="1"/>
</dbReference>
<dbReference type="InterPro" id="IPR001647">
    <property type="entry name" value="HTH_TetR"/>
</dbReference>
<dbReference type="PANTHER" id="PTHR30328:SF54">
    <property type="entry name" value="HTH-TYPE TRANSCRIPTIONAL REPRESSOR SCO4008"/>
    <property type="match status" value="1"/>
</dbReference>
<organism evidence="6 7">
    <name type="scientific">Brevundimonas terrae</name>
    <dbReference type="NCBI Taxonomy" id="363631"/>
    <lineage>
        <taxon>Bacteria</taxon>
        <taxon>Pseudomonadati</taxon>
        <taxon>Pseudomonadota</taxon>
        <taxon>Alphaproteobacteria</taxon>
        <taxon>Caulobacterales</taxon>
        <taxon>Caulobacteraceae</taxon>
        <taxon>Brevundimonas</taxon>
    </lineage>
</organism>
<dbReference type="SUPFAM" id="SSF46689">
    <property type="entry name" value="Homeodomain-like"/>
    <property type="match status" value="1"/>
</dbReference>
<dbReference type="InterPro" id="IPR050109">
    <property type="entry name" value="HTH-type_TetR-like_transc_reg"/>
</dbReference>
<dbReference type="InterPro" id="IPR009057">
    <property type="entry name" value="Homeodomain-like_sf"/>
</dbReference>
<keyword evidence="3" id="KW-0804">Transcription</keyword>
<evidence type="ECO:0000256" key="2">
    <source>
        <dbReference type="ARBA" id="ARBA00023125"/>
    </source>
</evidence>
<evidence type="ECO:0000313" key="6">
    <source>
        <dbReference type="EMBL" id="GAA0384938.1"/>
    </source>
</evidence>
<reference evidence="6 7" key="1">
    <citation type="journal article" date="2019" name="Int. J. Syst. Evol. Microbiol.">
        <title>The Global Catalogue of Microorganisms (GCM) 10K type strain sequencing project: providing services to taxonomists for standard genome sequencing and annotation.</title>
        <authorList>
            <consortium name="The Broad Institute Genomics Platform"/>
            <consortium name="The Broad Institute Genome Sequencing Center for Infectious Disease"/>
            <person name="Wu L."/>
            <person name="Ma J."/>
        </authorList>
    </citation>
    <scope>NUCLEOTIDE SEQUENCE [LARGE SCALE GENOMIC DNA]</scope>
    <source>
        <strain evidence="6 7">JCM 13476</strain>
    </source>
</reference>
<evidence type="ECO:0000256" key="3">
    <source>
        <dbReference type="ARBA" id="ARBA00023163"/>
    </source>
</evidence>
<protein>
    <submittedName>
        <fullName evidence="6">TetR family transcriptional regulator</fullName>
    </submittedName>
</protein>
<keyword evidence="1" id="KW-0805">Transcription regulation</keyword>